<accession>A0A177EW03</accession>
<name>A0A177EW03_9EURO</name>
<reference evidence="2 3" key="1">
    <citation type="submission" date="2016-03" db="EMBL/GenBank/DDBJ databases">
        <title>Draft genome sequence of the Fonsecaea monophora CBS 269.37.</title>
        <authorList>
            <person name="Bombassaro A."/>
            <person name="Vinicius W.A."/>
            <person name="De Hoog S."/>
            <person name="Sun J."/>
            <person name="Souza E.M."/>
            <person name="Raittz R.T."/>
            <person name="Costa F."/>
            <person name="Leao A.C."/>
            <person name="Tadra-Sfeir M.Z."/>
            <person name="Baura V."/>
            <person name="Balsanelli E."/>
            <person name="Pedrosa F.O."/>
            <person name="Moreno L.F."/>
            <person name="Steffens M.B."/>
            <person name="Xi L."/>
            <person name="Bocca A.L."/>
            <person name="Felipe M.S."/>
            <person name="Teixeira M."/>
            <person name="Telles Filho F.Q."/>
            <person name="Azevedo C.M."/>
            <person name="Gomes R."/>
            <person name="Vicente V.A."/>
        </authorList>
    </citation>
    <scope>NUCLEOTIDE SEQUENCE [LARGE SCALE GENOMIC DNA]</scope>
    <source>
        <strain evidence="2 3">CBS 269.37</strain>
    </source>
</reference>
<sequence length="209" mass="22311">MSSPSTSDESLSPTTTRSSTKSNMKIAMPPLPSAFVHPSPAYIIAPTPSPTQNPTNASWHSQAHHHHHIHIATPHPLAAATNFLDKHVPLFAKHHAEFSTQHEIRTAKREARHSLVESPIPELDAEHIAADGGAVGAAIHSATAMGTAAALGEESQHALDPAAWNEVLAKREAARLRSGSNMVRPDERFMHDLASDSESKNSGSPAITP</sequence>
<gene>
    <name evidence="2" type="ORF">AYO21_09599</name>
</gene>
<evidence type="ECO:0000256" key="1">
    <source>
        <dbReference type="SAM" id="MobiDB-lite"/>
    </source>
</evidence>
<comment type="caution">
    <text evidence="2">The sequence shown here is derived from an EMBL/GenBank/DDBJ whole genome shotgun (WGS) entry which is preliminary data.</text>
</comment>
<dbReference type="OrthoDB" id="4121173at2759"/>
<dbReference type="Proteomes" id="UP000077002">
    <property type="component" value="Unassembled WGS sequence"/>
</dbReference>
<proteinExistence type="predicted"/>
<dbReference type="RefSeq" id="XP_022508157.1">
    <property type="nucleotide sequence ID" value="XM_022659530.1"/>
</dbReference>
<feature type="compositionally biased region" description="Basic and acidic residues" evidence="1">
    <location>
        <begin position="184"/>
        <end position="199"/>
    </location>
</feature>
<dbReference type="EMBL" id="LVKK01000097">
    <property type="protein sequence ID" value="OAG36205.1"/>
    <property type="molecule type" value="Genomic_DNA"/>
</dbReference>
<dbReference type="AlphaFoldDB" id="A0A177EW03"/>
<feature type="compositionally biased region" description="Polar residues" evidence="1">
    <location>
        <begin position="200"/>
        <end position="209"/>
    </location>
</feature>
<evidence type="ECO:0000313" key="2">
    <source>
        <dbReference type="EMBL" id="OAG36205.1"/>
    </source>
</evidence>
<dbReference type="GeneID" id="34604730"/>
<organism evidence="2 3">
    <name type="scientific">Fonsecaea monophora</name>
    <dbReference type="NCBI Taxonomy" id="254056"/>
    <lineage>
        <taxon>Eukaryota</taxon>
        <taxon>Fungi</taxon>
        <taxon>Dikarya</taxon>
        <taxon>Ascomycota</taxon>
        <taxon>Pezizomycotina</taxon>
        <taxon>Eurotiomycetes</taxon>
        <taxon>Chaetothyriomycetidae</taxon>
        <taxon>Chaetothyriales</taxon>
        <taxon>Herpotrichiellaceae</taxon>
        <taxon>Fonsecaea</taxon>
    </lineage>
</organism>
<feature type="compositionally biased region" description="Low complexity" evidence="1">
    <location>
        <begin position="1"/>
        <end position="16"/>
    </location>
</feature>
<feature type="region of interest" description="Disordered" evidence="1">
    <location>
        <begin position="1"/>
        <end position="67"/>
    </location>
</feature>
<feature type="region of interest" description="Disordered" evidence="1">
    <location>
        <begin position="179"/>
        <end position="209"/>
    </location>
</feature>
<evidence type="ECO:0000313" key="3">
    <source>
        <dbReference type="Proteomes" id="UP000077002"/>
    </source>
</evidence>
<protein>
    <submittedName>
        <fullName evidence="2">Uncharacterized protein</fullName>
    </submittedName>
</protein>
<feature type="compositionally biased region" description="Polar residues" evidence="1">
    <location>
        <begin position="50"/>
        <end position="61"/>
    </location>
</feature>
<keyword evidence="3" id="KW-1185">Reference proteome</keyword>